<feature type="compositionally biased region" description="Basic and acidic residues" evidence="1">
    <location>
        <begin position="25"/>
        <end position="63"/>
    </location>
</feature>
<gene>
    <name evidence="2" type="ORF">FPANT_7537</name>
</gene>
<evidence type="ECO:0000313" key="2">
    <source>
        <dbReference type="EMBL" id="KAF5585370.1"/>
    </source>
</evidence>
<keyword evidence="3" id="KW-1185">Reference proteome</keyword>
<sequence>MSGDDLTPDEYRRYQAHMRRRERRARAERERFERERLERERLERERVTEERAKQETAEEERAGEQATQPADRPENFYARDDSLPRSSPNYLGIARGWIMPILRCLRNHPIYAFMFITIIIASSTSTPWLKFLLDFLLPVGGSLGGLFMAGVRKLLGLPTASKSQSCHRDGLVLSASGKFLREMSQQLDKKVVEGLELSFSEVFLREVNLADDRLATVTRSIAKHFYDVCRHISNLEKIISSEPSWLASVLQFLHLQYSKGKNVENEAKKFLSTLDHGITAYEKMIKQTRAGHESIRELGNELCGAHKNVIKIKKDLLLEISNLGDTIAGQDKSPALWQYLTRQPRDTDTAALESERLALREKFAAADGLCIYVAFGCSGSLISCSEIRKLEHKLNWNREWSKDTKDNIAMTLEGLHGNKVDWKTAGGEVIETMKTYEAKINDIYYGKA</sequence>
<dbReference type="AlphaFoldDB" id="A0A8H5P3R9"/>
<feature type="region of interest" description="Disordered" evidence="1">
    <location>
        <begin position="1"/>
        <end position="79"/>
    </location>
</feature>
<comment type="caution">
    <text evidence="2">The sequence shown here is derived from an EMBL/GenBank/DDBJ whole genome shotgun (WGS) entry which is preliminary data.</text>
</comment>
<name>A0A8H5P3R9_9HYPO</name>
<evidence type="ECO:0000313" key="3">
    <source>
        <dbReference type="Proteomes" id="UP000544095"/>
    </source>
</evidence>
<proteinExistence type="predicted"/>
<feature type="compositionally biased region" description="Basic residues" evidence="1">
    <location>
        <begin position="14"/>
        <end position="24"/>
    </location>
</feature>
<dbReference type="EMBL" id="JAAOAR010000370">
    <property type="protein sequence ID" value="KAF5585370.1"/>
    <property type="molecule type" value="Genomic_DNA"/>
</dbReference>
<dbReference type="Proteomes" id="UP000544095">
    <property type="component" value="Unassembled WGS sequence"/>
</dbReference>
<organism evidence="2 3">
    <name type="scientific">Fusarium pseudoanthophilum</name>
    <dbReference type="NCBI Taxonomy" id="48495"/>
    <lineage>
        <taxon>Eukaryota</taxon>
        <taxon>Fungi</taxon>
        <taxon>Dikarya</taxon>
        <taxon>Ascomycota</taxon>
        <taxon>Pezizomycotina</taxon>
        <taxon>Sordariomycetes</taxon>
        <taxon>Hypocreomycetidae</taxon>
        <taxon>Hypocreales</taxon>
        <taxon>Nectriaceae</taxon>
        <taxon>Fusarium</taxon>
        <taxon>Fusarium fujikuroi species complex</taxon>
    </lineage>
</organism>
<evidence type="ECO:0000256" key="1">
    <source>
        <dbReference type="SAM" id="MobiDB-lite"/>
    </source>
</evidence>
<reference evidence="2 3" key="1">
    <citation type="submission" date="2020-05" db="EMBL/GenBank/DDBJ databases">
        <title>Identification and distribution of gene clusters putatively required for synthesis of sphingolipid metabolism inhibitors in phylogenetically diverse species of the filamentous fungus Fusarium.</title>
        <authorList>
            <person name="Kim H.-S."/>
            <person name="Busman M."/>
            <person name="Brown D.W."/>
            <person name="Divon H."/>
            <person name="Uhlig S."/>
            <person name="Proctor R.H."/>
        </authorList>
    </citation>
    <scope>NUCLEOTIDE SEQUENCE [LARGE SCALE GENOMIC DNA]</scope>
    <source>
        <strain evidence="2 3">NRRL 25211</strain>
    </source>
</reference>
<accession>A0A8H5P3R9</accession>
<protein>
    <submittedName>
        <fullName evidence="2">Inner centromere</fullName>
    </submittedName>
</protein>